<accession>A0A1I7E3H3</accession>
<dbReference type="OrthoDB" id="6628409at2"/>
<sequence>MSLMHSVLLNNWLKIAVMKSGELSLADIKRDKKNGAITESIIAIYSSELNLLTDVVSLLVKRAVFHKQITTVDELSKLTIELTGYCASEFKKLNRERS</sequence>
<evidence type="ECO:0000313" key="3">
    <source>
        <dbReference type="Proteomes" id="UP000199187"/>
    </source>
</evidence>
<keyword evidence="3" id="KW-1185">Reference proteome</keyword>
<dbReference type="Proteomes" id="UP000199187">
    <property type="component" value="Unassembled WGS sequence"/>
</dbReference>
<name>A0A1I7E3H3_9ENTR</name>
<reference evidence="3" key="1">
    <citation type="submission" date="2016-10" db="EMBL/GenBank/DDBJ databases">
        <authorList>
            <person name="Varghese N."/>
            <person name="Submissions S."/>
        </authorList>
    </citation>
    <scope>NUCLEOTIDE SEQUENCE [LARGE SCALE GENOMIC DNA]</scope>
    <source>
        <strain evidence="3">Ah-143</strain>
    </source>
</reference>
<dbReference type="RefSeq" id="WP_090126123.1">
    <property type="nucleotide sequence ID" value="NZ_CP045300.1"/>
</dbReference>
<protein>
    <recommendedName>
        <fullName evidence="1">DUF5405 domain-containing protein</fullName>
    </recommendedName>
</protein>
<dbReference type="AlphaFoldDB" id="A0A1I7E3H3"/>
<dbReference type="InterPro" id="IPR035404">
    <property type="entry name" value="DUF5405"/>
</dbReference>
<evidence type="ECO:0000259" key="1">
    <source>
        <dbReference type="Pfam" id="PF17399"/>
    </source>
</evidence>
<gene>
    <name evidence="2" type="ORF">SAMN05192562_10969</name>
</gene>
<dbReference type="Pfam" id="PF17399">
    <property type="entry name" value="DUF5405"/>
    <property type="match status" value="1"/>
</dbReference>
<proteinExistence type="predicted"/>
<evidence type="ECO:0000313" key="2">
    <source>
        <dbReference type="EMBL" id="SFU18477.1"/>
    </source>
</evidence>
<feature type="domain" description="DUF5405" evidence="1">
    <location>
        <begin position="9"/>
        <end position="94"/>
    </location>
</feature>
<organism evidence="2 3">
    <name type="scientific">Kosakonia arachidis</name>
    <dbReference type="NCBI Taxonomy" id="551989"/>
    <lineage>
        <taxon>Bacteria</taxon>
        <taxon>Pseudomonadati</taxon>
        <taxon>Pseudomonadota</taxon>
        <taxon>Gammaproteobacteria</taxon>
        <taxon>Enterobacterales</taxon>
        <taxon>Enterobacteriaceae</taxon>
        <taxon>Kosakonia</taxon>
    </lineage>
</organism>
<dbReference type="EMBL" id="FPAU01000009">
    <property type="protein sequence ID" value="SFU18477.1"/>
    <property type="molecule type" value="Genomic_DNA"/>
</dbReference>